<evidence type="ECO:0000313" key="21">
    <source>
        <dbReference type="Proteomes" id="UP000288024"/>
    </source>
</evidence>
<gene>
    <name evidence="20" type="ORF">EM808_05290</name>
</gene>
<dbReference type="Pfam" id="PF00905">
    <property type="entry name" value="Transpeptidase"/>
    <property type="match status" value="1"/>
</dbReference>
<reference evidence="20 21" key="1">
    <citation type="submission" date="2019-01" db="EMBL/GenBank/DDBJ databases">
        <title>Bacillus sp. M5HDSG1-1, whole genome shotgun sequence.</title>
        <authorList>
            <person name="Tuo L."/>
        </authorList>
    </citation>
    <scope>NUCLEOTIDE SEQUENCE [LARGE SCALE GENOMIC DNA]</scope>
    <source>
        <strain evidence="20 21">M5HDSG1-1</strain>
    </source>
</reference>
<evidence type="ECO:0000256" key="11">
    <source>
        <dbReference type="ARBA" id="ARBA00023136"/>
    </source>
</evidence>
<organism evidence="20 21">
    <name type="scientific">Niallia taxi</name>
    <dbReference type="NCBI Taxonomy" id="2499688"/>
    <lineage>
        <taxon>Bacteria</taxon>
        <taxon>Bacillati</taxon>
        <taxon>Bacillota</taxon>
        <taxon>Bacilli</taxon>
        <taxon>Bacillales</taxon>
        <taxon>Bacillaceae</taxon>
        <taxon>Niallia</taxon>
    </lineage>
</organism>
<dbReference type="InterPro" id="IPR050396">
    <property type="entry name" value="Glycosyltr_51/Transpeptidase"/>
</dbReference>
<evidence type="ECO:0000259" key="19">
    <source>
        <dbReference type="Pfam" id="PF00912"/>
    </source>
</evidence>
<dbReference type="InterPro" id="IPR001460">
    <property type="entry name" value="PCN-bd_Tpept"/>
</dbReference>
<evidence type="ECO:0000256" key="16">
    <source>
        <dbReference type="SAM" id="MobiDB-lite"/>
    </source>
</evidence>
<keyword evidence="3" id="KW-0645">Protease</keyword>
<feature type="transmembrane region" description="Helical" evidence="17">
    <location>
        <begin position="35"/>
        <end position="61"/>
    </location>
</feature>
<keyword evidence="12" id="KW-0511">Multifunctional enzyme</keyword>
<dbReference type="PANTHER" id="PTHR32282">
    <property type="entry name" value="BINDING PROTEIN TRANSPEPTIDASE, PUTATIVE-RELATED"/>
    <property type="match status" value="1"/>
</dbReference>
<dbReference type="GO" id="GO:0071555">
    <property type="term" value="P:cell wall organization"/>
    <property type="evidence" value="ECO:0007669"/>
    <property type="project" value="UniProtKB-KW"/>
</dbReference>
<comment type="catalytic activity">
    <reaction evidence="15">
        <text>[GlcNAc-(1-&gt;4)-Mur2Ac(oyl-L-Ala-gamma-D-Glu-L-Lys-D-Ala-D-Ala)](n)-di-trans,octa-cis-undecaprenyl diphosphate + beta-D-GlcNAc-(1-&gt;4)-Mur2Ac(oyl-L-Ala-gamma-D-Glu-L-Lys-D-Ala-D-Ala)-di-trans,octa-cis-undecaprenyl diphosphate = [GlcNAc-(1-&gt;4)-Mur2Ac(oyl-L-Ala-gamma-D-Glu-L-Lys-D-Ala-D-Ala)](n+1)-di-trans,octa-cis-undecaprenyl diphosphate + di-trans,octa-cis-undecaprenyl diphosphate + H(+)</text>
        <dbReference type="Rhea" id="RHEA:23708"/>
        <dbReference type="Rhea" id="RHEA-COMP:9602"/>
        <dbReference type="Rhea" id="RHEA-COMP:9603"/>
        <dbReference type="ChEBI" id="CHEBI:15378"/>
        <dbReference type="ChEBI" id="CHEBI:58405"/>
        <dbReference type="ChEBI" id="CHEBI:60033"/>
        <dbReference type="ChEBI" id="CHEBI:78435"/>
        <dbReference type="EC" id="2.4.99.28"/>
    </reaction>
</comment>
<evidence type="ECO:0000256" key="5">
    <source>
        <dbReference type="ARBA" id="ARBA00022679"/>
    </source>
</evidence>
<keyword evidence="13" id="KW-0961">Cell wall biogenesis/degradation</keyword>
<feature type="domain" description="Glycosyl transferase family 51" evidence="19">
    <location>
        <begin position="96"/>
        <end position="280"/>
    </location>
</feature>
<dbReference type="InterPro" id="IPR013783">
    <property type="entry name" value="Ig-like_fold"/>
</dbReference>
<dbReference type="SUPFAM" id="SSF53955">
    <property type="entry name" value="Lysozyme-like"/>
    <property type="match status" value="1"/>
</dbReference>
<evidence type="ECO:0000256" key="1">
    <source>
        <dbReference type="ARBA" id="ARBA00022475"/>
    </source>
</evidence>
<keyword evidence="7" id="KW-0378">Hydrolase</keyword>
<keyword evidence="21" id="KW-1185">Reference proteome</keyword>
<keyword evidence="8" id="KW-0133">Cell shape</keyword>
<dbReference type="AlphaFoldDB" id="A0A3S2TUY6"/>
<dbReference type="Proteomes" id="UP000288024">
    <property type="component" value="Unassembled WGS sequence"/>
</dbReference>
<dbReference type="GO" id="GO:0008955">
    <property type="term" value="F:peptidoglycan glycosyltransferase activity"/>
    <property type="evidence" value="ECO:0007669"/>
    <property type="project" value="UniProtKB-EC"/>
</dbReference>
<evidence type="ECO:0000256" key="4">
    <source>
        <dbReference type="ARBA" id="ARBA00022676"/>
    </source>
</evidence>
<dbReference type="EMBL" id="RZTZ01000002">
    <property type="protein sequence ID" value="RVT64931.1"/>
    <property type="molecule type" value="Genomic_DNA"/>
</dbReference>
<evidence type="ECO:0000256" key="9">
    <source>
        <dbReference type="ARBA" id="ARBA00022984"/>
    </source>
</evidence>
<dbReference type="Gene3D" id="3.90.1310.40">
    <property type="match status" value="1"/>
</dbReference>
<keyword evidence="9" id="KW-0573">Peptidoglycan synthesis</keyword>
<dbReference type="GO" id="GO:0030288">
    <property type="term" value="C:outer membrane-bounded periplasmic space"/>
    <property type="evidence" value="ECO:0007669"/>
    <property type="project" value="TreeGrafter"/>
</dbReference>
<dbReference type="InterPro" id="IPR012338">
    <property type="entry name" value="Beta-lactam/transpept-like"/>
</dbReference>
<evidence type="ECO:0000256" key="14">
    <source>
        <dbReference type="ARBA" id="ARBA00034000"/>
    </source>
</evidence>
<feature type="region of interest" description="Disordered" evidence="16">
    <location>
        <begin position="900"/>
        <end position="967"/>
    </location>
</feature>
<dbReference type="GO" id="GO:0009002">
    <property type="term" value="F:serine-type D-Ala-D-Ala carboxypeptidase activity"/>
    <property type="evidence" value="ECO:0007669"/>
    <property type="project" value="UniProtKB-EC"/>
</dbReference>
<evidence type="ECO:0000256" key="2">
    <source>
        <dbReference type="ARBA" id="ARBA00022645"/>
    </source>
</evidence>
<feature type="domain" description="Penicillin-binding protein transpeptidase" evidence="18">
    <location>
        <begin position="417"/>
        <end position="661"/>
    </location>
</feature>
<comment type="catalytic activity">
    <reaction evidence="14">
        <text>Preferential cleavage: (Ac)2-L-Lys-D-Ala-|-D-Ala. Also transpeptidation of peptidyl-alanyl moieties that are N-acyl substituents of D-alanine.</text>
        <dbReference type="EC" id="3.4.16.4"/>
    </reaction>
</comment>
<dbReference type="Gene3D" id="1.10.3810.10">
    <property type="entry name" value="Biosynthetic peptidoglycan transglycosylase-like"/>
    <property type="match status" value="1"/>
</dbReference>
<dbReference type="GO" id="GO:0009252">
    <property type="term" value="P:peptidoglycan biosynthetic process"/>
    <property type="evidence" value="ECO:0007669"/>
    <property type="project" value="UniProtKB-KW"/>
</dbReference>
<keyword evidence="1" id="KW-1003">Cell membrane</keyword>
<feature type="compositionally biased region" description="Basic and acidic residues" evidence="16">
    <location>
        <begin position="913"/>
        <end position="967"/>
    </location>
</feature>
<evidence type="ECO:0000256" key="13">
    <source>
        <dbReference type="ARBA" id="ARBA00023316"/>
    </source>
</evidence>
<dbReference type="PANTHER" id="PTHR32282:SF32">
    <property type="entry name" value="PENICILLIN-BINDING PROTEIN 2A"/>
    <property type="match status" value="1"/>
</dbReference>
<name>A0A3S2TUY6_9BACI</name>
<dbReference type="Pfam" id="PF00912">
    <property type="entry name" value="Transgly"/>
    <property type="match status" value="1"/>
</dbReference>
<dbReference type="GO" id="GO:0008658">
    <property type="term" value="F:penicillin binding"/>
    <property type="evidence" value="ECO:0007669"/>
    <property type="project" value="InterPro"/>
</dbReference>
<keyword evidence="5" id="KW-0808">Transferase</keyword>
<evidence type="ECO:0000256" key="6">
    <source>
        <dbReference type="ARBA" id="ARBA00022692"/>
    </source>
</evidence>
<sequence length="967" mass="106648">MNERPKWKNYLHGFLSFFTNKKTVKRARITYEVSWNIILIFIILLIVGGAFAGGIGAGYFASLVKEEPIRSYKTMQKDIYNYEETSELYFADNVYLGKLPTDLEREEVKIKDVSPHLVDAIVSTEDENFYKHDGVVPKAIMRALFQEVSNSSTQSGGSTLTQQLIKNQILTNEVSFERKAKEILLALRLEKFFSKEEILEAYLNVSTFGRNSSGRNIAGVQAAAQGIFGVEAKDLTLPQSAFIAGLPQSPFGYTPFTQDGTVKENLEPGLERMKTVLARMYNQHKISKEDYDKAAAYDITKDFASPVVSPIEKYPWVTYEIENRATQIIAEMLAKEDGYNAKDLEEDEVLYDQYTELADRQIHQNGYEIHSTINKKIYDKFTEVVDKYPYFGPDKPQTVTDSETGEKKTIMEPVETGAILIDNKSGAIISFVGGRDYGREATNHSTSPRPNGSTMKPLLVYGPAIELGTLSPGTVLPDVPLALDPARPGTVWPNNYDFQFHGLVTARVAMAKSYNVPAVKAYAQILPQKPANYLEKMGFTTLTEGDYANRSTSIGGLTNGVSVEENTNAFATFANGGNFVDAYMIDKIVDKDGKVIYKHKTEKVKVFSPQTSYLTIDMMRDVINQGTATAVKSRLKFSSDWAGKTGTTQDFKDSWFVATNPNVSFGVWTGYDTPKSLVSSGTMSYSMRNNYLWADLMNAAYDVDSKLVDPSESFTMPGGIVRRSVCSLSGLLASEGCSKAGLVTTDLFKSSSVPNKTDDSIVTGKYVQIGNTKYMALDSTPSEFSETGVILNPDYIEKLFGIKVSDPSDLIRNNTALKNVVVPSNKITDNGKAPNAPKVSNSGSTIAWSKSGEKDVIGYRVYQNGKKVASIKASDTLSFKAGSGSYVVKAVDIAGKESSNSNKIEVASKQSSKAKEDDKKANKATAKKTEEDNKAEASKEKKQENNDSDNKKEDSSADNKEEKTDNT</sequence>
<evidence type="ECO:0000256" key="8">
    <source>
        <dbReference type="ARBA" id="ARBA00022960"/>
    </source>
</evidence>
<protein>
    <submittedName>
        <fullName evidence="20">Penicillin-binding protein</fullName>
    </submittedName>
</protein>
<dbReference type="InterPro" id="IPR036950">
    <property type="entry name" value="PBP_transglycosylase"/>
</dbReference>
<evidence type="ECO:0000256" key="10">
    <source>
        <dbReference type="ARBA" id="ARBA00022989"/>
    </source>
</evidence>
<keyword evidence="6 17" id="KW-0812">Transmembrane</keyword>
<keyword evidence="11 17" id="KW-0472">Membrane</keyword>
<dbReference type="GO" id="GO:0006508">
    <property type="term" value="P:proteolysis"/>
    <property type="evidence" value="ECO:0007669"/>
    <property type="project" value="UniProtKB-KW"/>
</dbReference>
<dbReference type="SUPFAM" id="SSF56601">
    <property type="entry name" value="beta-lactamase/transpeptidase-like"/>
    <property type="match status" value="1"/>
</dbReference>
<dbReference type="InterPro" id="IPR001264">
    <property type="entry name" value="Glyco_trans_51"/>
</dbReference>
<evidence type="ECO:0000313" key="20">
    <source>
        <dbReference type="EMBL" id="RVT64931.1"/>
    </source>
</evidence>
<dbReference type="Gene3D" id="3.40.710.10">
    <property type="entry name" value="DD-peptidase/beta-lactamase superfamily"/>
    <property type="match status" value="1"/>
</dbReference>
<evidence type="ECO:0000256" key="3">
    <source>
        <dbReference type="ARBA" id="ARBA00022670"/>
    </source>
</evidence>
<evidence type="ECO:0000256" key="15">
    <source>
        <dbReference type="ARBA" id="ARBA00049902"/>
    </source>
</evidence>
<evidence type="ECO:0000256" key="17">
    <source>
        <dbReference type="SAM" id="Phobius"/>
    </source>
</evidence>
<keyword evidence="10 17" id="KW-1133">Transmembrane helix</keyword>
<comment type="caution">
    <text evidence="20">The sequence shown here is derived from an EMBL/GenBank/DDBJ whole genome shotgun (WGS) entry which is preliminary data.</text>
</comment>
<evidence type="ECO:0000256" key="12">
    <source>
        <dbReference type="ARBA" id="ARBA00023268"/>
    </source>
</evidence>
<keyword evidence="2" id="KW-0121">Carboxypeptidase</keyword>
<accession>A0A3S2TUY6</accession>
<dbReference type="GO" id="GO:0008360">
    <property type="term" value="P:regulation of cell shape"/>
    <property type="evidence" value="ECO:0007669"/>
    <property type="project" value="UniProtKB-KW"/>
</dbReference>
<proteinExistence type="predicted"/>
<evidence type="ECO:0000259" key="18">
    <source>
        <dbReference type="Pfam" id="PF00905"/>
    </source>
</evidence>
<evidence type="ECO:0000256" key="7">
    <source>
        <dbReference type="ARBA" id="ARBA00022801"/>
    </source>
</evidence>
<dbReference type="RefSeq" id="WP_127736977.1">
    <property type="nucleotide sequence ID" value="NZ_RZTZ01000002.1"/>
</dbReference>
<dbReference type="InterPro" id="IPR023346">
    <property type="entry name" value="Lysozyme-like_dom_sf"/>
</dbReference>
<dbReference type="Gene3D" id="2.60.40.10">
    <property type="entry name" value="Immunoglobulins"/>
    <property type="match status" value="1"/>
</dbReference>
<keyword evidence="4" id="KW-0328">Glycosyltransferase</keyword>